<comment type="caution">
    <text evidence="1">The sequence shown here is derived from an EMBL/GenBank/DDBJ whole genome shotgun (WGS) entry which is preliminary data.</text>
</comment>
<dbReference type="EMBL" id="JAPFFF010000010">
    <property type="protein sequence ID" value="KAK8880355.1"/>
    <property type="molecule type" value="Genomic_DNA"/>
</dbReference>
<reference evidence="1 2" key="1">
    <citation type="submission" date="2024-04" db="EMBL/GenBank/DDBJ databases">
        <title>Tritrichomonas musculus Genome.</title>
        <authorList>
            <person name="Alves-Ferreira E."/>
            <person name="Grigg M."/>
            <person name="Lorenzi H."/>
            <person name="Galac M."/>
        </authorList>
    </citation>
    <scope>NUCLEOTIDE SEQUENCE [LARGE SCALE GENOMIC DNA]</scope>
    <source>
        <strain evidence="1 2">EAF2021</strain>
    </source>
</reference>
<evidence type="ECO:0000313" key="1">
    <source>
        <dbReference type="EMBL" id="KAK8880355.1"/>
    </source>
</evidence>
<protein>
    <submittedName>
        <fullName evidence="1">Uncharacterized protein</fullName>
    </submittedName>
</protein>
<keyword evidence="2" id="KW-1185">Reference proteome</keyword>
<sequence length="163" mass="19118">MEISNSQELQFQENASSYKDHLDINNNYQTSSVNTNIISMQVPMTSQDNNNENKKPITIKSSNDFSDYLNEINTKASASSVFFNINHPKFNNTVEYDMHNSYNLLEEINKLSRQMNLMKKINNQKYVKYMEEFKAIDQQIEDFTNSISHNFQPFINKLNSSYK</sequence>
<evidence type="ECO:0000313" key="2">
    <source>
        <dbReference type="Proteomes" id="UP001470230"/>
    </source>
</evidence>
<proteinExistence type="predicted"/>
<accession>A0ABR2JR24</accession>
<name>A0ABR2JR24_9EUKA</name>
<organism evidence="1 2">
    <name type="scientific">Tritrichomonas musculus</name>
    <dbReference type="NCBI Taxonomy" id="1915356"/>
    <lineage>
        <taxon>Eukaryota</taxon>
        <taxon>Metamonada</taxon>
        <taxon>Parabasalia</taxon>
        <taxon>Tritrichomonadida</taxon>
        <taxon>Tritrichomonadidae</taxon>
        <taxon>Tritrichomonas</taxon>
    </lineage>
</organism>
<dbReference type="Proteomes" id="UP001470230">
    <property type="component" value="Unassembled WGS sequence"/>
</dbReference>
<gene>
    <name evidence="1" type="ORF">M9Y10_003022</name>
</gene>